<evidence type="ECO:0000256" key="2">
    <source>
        <dbReference type="ARBA" id="ARBA00023002"/>
    </source>
</evidence>
<dbReference type="PRINTS" id="PR00080">
    <property type="entry name" value="SDRFAMILY"/>
</dbReference>
<dbReference type="EMBL" id="VIGV01000003">
    <property type="protein sequence ID" value="TWS24062.1"/>
    <property type="molecule type" value="Genomic_DNA"/>
</dbReference>
<dbReference type="SMART" id="SM00822">
    <property type="entry name" value="PKS_KR"/>
    <property type="match status" value="1"/>
</dbReference>
<organism evidence="6 7">
    <name type="scientific">Tsukamurella sputi</name>
    <dbReference type="NCBI Taxonomy" id="2591848"/>
    <lineage>
        <taxon>Bacteria</taxon>
        <taxon>Bacillati</taxon>
        <taxon>Actinomycetota</taxon>
        <taxon>Actinomycetes</taxon>
        <taxon>Mycobacteriales</taxon>
        <taxon>Tsukamurellaceae</taxon>
        <taxon>Tsukamurella</taxon>
    </lineage>
</organism>
<dbReference type="PRINTS" id="PR00081">
    <property type="entry name" value="GDHRDH"/>
</dbReference>
<comment type="caution">
    <text evidence="6">The sequence shown here is derived from an EMBL/GenBank/DDBJ whole genome shotgun (WGS) entry which is preliminary data.</text>
</comment>
<dbReference type="PANTHER" id="PTHR44169">
    <property type="entry name" value="NADPH-DEPENDENT 1-ACYLDIHYDROXYACETONE PHOSPHATE REDUCTASE"/>
    <property type="match status" value="1"/>
</dbReference>
<dbReference type="AlphaFoldDB" id="A0A5C5RN25"/>
<sequence length="292" mass="31239">MHILGNDGGPRCGGRHRRRQGSAGVSGRTALVTGATSGIGYETAKLLVQKGYRVLGTSRDPEKIAADKRIPGVEYLALDLADRDSVAACATAAGAVDVVVNNAGESQSGPLEELPAEAVDRLFQTNVFGAVQLTQRLLPAMRERRYGRVIMVGSMLASFPLAYRGSYVAAKAALKGFAAAARQELSPFGVWVSTVEPGSIATGIGERRTKYVADDSVYRKDFDTMIDNLDANERAGITPARVAEIIVKAIEADKPREFYAVGSNAPLVFLLKRLVPVEVVSSIVARRHGLKR</sequence>
<dbReference type="Proteomes" id="UP000319792">
    <property type="component" value="Unassembled WGS sequence"/>
</dbReference>
<dbReference type="GO" id="GO:0016491">
    <property type="term" value="F:oxidoreductase activity"/>
    <property type="evidence" value="ECO:0007669"/>
    <property type="project" value="UniProtKB-KW"/>
</dbReference>
<evidence type="ECO:0000259" key="5">
    <source>
        <dbReference type="SMART" id="SM00822"/>
    </source>
</evidence>
<accession>A0A5C5RN25</accession>
<dbReference type="PANTHER" id="PTHR44169:SF6">
    <property type="entry name" value="NADPH-DEPENDENT 1-ACYLDIHYDROXYACETONE PHOSPHATE REDUCTASE"/>
    <property type="match status" value="1"/>
</dbReference>
<reference evidence="6 7" key="1">
    <citation type="submission" date="2019-06" db="EMBL/GenBank/DDBJ databases">
        <authorList>
            <person name="Teng J.L.L."/>
            <person name="Lee H.H."/>
            <person name="Lau S.K.P."/>
            <person name="Woo P.C.Y."/>
        </authorList>
    </citation>
    <scope>NUCLEOTIDE SEQUENCE [LARGE SCALE GENOMIC DNA]</scope>
    <source>
        <strain evidence="6 7">HKU70</strain>
    </source>
</reference>
<feature type="domain" description="Ketoreductase" evidence="5">
    <location>
        <begin position="28"/>
        <end position="203"/>
    </location>
</feature>
<feature type="region of interest" description="Disordered" evidence="4">
    <location>
        <begin position="1"/>
        <end position="27"/>
    </location>
</feature>
<comment type="similarity">
    <text evidence="1 3">Belongs to the short-chain dehydrogenases/reductases (SDR) family.</text>
</comment>
<dbReference type="Pfam" id="PF00106">
    <property type="entry name" value="adh_short"/>
    <property type="match status" value="1"/>
</dbReference>
<dbReference type="PROSITE" id="PS00061">
    <property type="entry name" value="ADH_SHORT"/>
    <property type="match status" value="1"/>
</dbReference>
<dbReference type="OrthoDB" id="5242868at2"/>
<dbReference type="InterPro" id="IPR036291">
    <property type="entry name" value="NAD(P)-bd_dom_sf"/>
</dbReference>
<name>A0A5C5RN25_9ACTN</name>
<dbReference type="Gene3D" id="3.40.50.720">
    <property type="entry name" value="NAD(P)-binding Rossmann-like Domain"/>
    <property type="match status" value="1"/>
</dbReference>
<dbReference type="InterPro" id="IPR002347">
    <property type="entry name" value="SDR_fam"/>
</dbReference>
<keyword evidence="2" id="KW-0560">Oxidoreductase</keyword>
<gene>
    <name evidence="6" type="ORF">FK268_10540</name>
</gene>
<evidence type="ECO:0000256" key="4">
    <source>
        <dbReference type="SAM" id="MobiDB-lite"/>
    </source>
</evidence>
<evidence type="ECO:0000313" key="6">
    <source>
        <dbReference type="EMBL" id="TWS24062.1"/>
    </source>
</evidence>
<evidence type="ECO:0000256" key="3">
    <source>
        <dbReference type="RuleBase" id="RU000363"/>
    </source>
</evidence>
<dbReference type="InterPro" id="IPR057326">
    <property type="entry name" value="KR_dom"/>
</dbReference>
<keyword evidence="7" id="KW-1185">Reference proteome</keyword>
<dbReference type="InterPro" id="IPR020904">
    <property type="entry name" value="Sc_DH/Rdtase_CS"/>
</dbReference>
<proteinExistence type="inferred from homology"/>
<evidence type="ECO:0000256" key="1">
    <source>
        <dbReference type="ARBA" id="ARBA00006484"/>
    </source>
</evidence>
<feature type="compositionally biased region" description="Gly residues" evidence="4">
    <location>
        <begin position="1"/>
        <end position="12"/>
    </location>
</feature>
<protein>
    <submittedName>
        <fullName evidence="6">SDR family NAD(P)-dependent oxidoreductase</fullName>
    </submittedName>
</protein>
<evidence type="ECO:0000313" key="7">
    <source>
        <dbReference type="Proteomes" id="UP000319792"/>
    </source>
</evidence>
<reference evidence="6 7" key="2">
    <citation type="submission" date="2019-08" db="EMBL/GenBank/DDBJ databases">
        <title>Tsukamurella conjunctivitidis sp. nov., Tsukamurella assacharolytica sp. nov. and Tsukamurella sputae sp. nov. isolated from patients with conjunctivitis, bacteraemia (lymphoma) and respiratory infection (sputum) in Hong Kong.</title>
        <authorList>
            <person name="Fok K.M.N."/>
            <person name="Fong J.Y.H."/>
        </authorList>
    </citation>
    <scope>NUCLEOTIDE SEQUENCE [LARGE SCALE GENOMIC DNA]</scope>
    <source>
        <strain evidence="6 7">HKU70</strain>
    </source>
</reference>
<dbReference type="SUPFAM" id="SSF51735">
    <property type="entry name" value="NAD(P)-binding Rossmann-fold domains"/>
    <property type="match status" value="1"/>
</dbReference>